<evidence type="ECO:0000256" key="4">
    <source>
        <dbReference type="ARBA" id="ARBA00023136"/>
    </source>
</evidence>
<evidence type="ECO:0000256" key="1">
    <source>
        <dbReference type="ARBA" id="ARBA00004141"/>
    </source>
</evidence>
<comment type="caution">
    <text evidence="7">The sequence shown here is derived from an EMBL/GenBank/DDBJ whole genome shotgun (WGS) entry which is preliminary data.</text>
</comment>
<dbReference type="RefSeq" id="WP_193638074.1">
    <property type="nucleotide sequence ID" value="NZ_JADCSA010000007.1"/>
</dbReference>
<name>A0ABR9RT35_9ACTN</name>
<dbReference type="InterPro" id="IPR035952">
    <property type="entry name" value="Rhomboid-like_sf"/>
</dbReference>
<reference evidence="7 8" key="1">
    <citation type="submission" date="2020-10" db="EMBL/GenBank/DDBJ databases">
        <title>Nocardioides sp. isolated from sludge.</title>
        <authorList>
            <person name="Zhang X."/>
        </authorList>
    </citation>
    <scope>NUCLEOTIDE SEQUENCE [LARGE SCALE GENOMIC DNA]</scope>
    <source>
        <strain evidence="7 8">Y6</strain>
    </source>
</reference>
<evidence type="ECO:0000313" key="8">
    <source>
        <dbReference type="Proteomes" id="UP000756387"/>
    </source>
</evidence>
<proteinExistence type="predicted"/>
<evidence type="ECO:0000256" key="2">
    <source>
        <dbReference type="ARBA" id="ARBA00022692"/>
    </source>
</evidence>
<feature type="transmembrane region" description="Helical" evidence="5">
    <location>
        <begin position="170"/>
        <end position="189"/>
    </location>
</feature>
<protein>
    <submittedName>
        <fullName evidence="7">Rhomboid family intramembrane serine protease</fullName>
    </submittedName>
</protein>
<feature type="transmembrane region" description="Helical" evidence="5">
    <location>
        <begin position="60"/>
        <end position="87"/>
    </location>
</feature>
<dbReference type="GO" id="GO:0006508">
    <property type="term" value="P:proteolysis"/>
    <property type="evidence" value="ECO:0007669"/>
    <property type="project" value="UniProtKB-KW"/>
</dbReference>
<feature type="domain" description="Peptidase S54 rhomboid" evidence="6">
    <location>
        <begin position="57"/>
        <end position="189"/>
    </location>
</feature>
<comment type="subcellular location">
    <subcellularLocation>
        <location evidence="1">Membrane</location>
        <topology evidence="1">Multi-pass membrane protein</topology>
    </subcellularLocation>
</comment>
<dbReference type="GO" id="GO:0008233">
    <property type="term" value="F:peptidase activity"/>
    <property type="evidence" value="ECO:0007669"/>
    <property type="project" value="UniProtKB-KW"/>
</dbReference>
<organism evidence="7 8">
    <name type="scientific">Nocardioides malaquae</name>
    <dbReference type="NCBI Taxonomy" id="2773426"/>
    <lineage>
        <taxon>Bacteria</taxon>
        <taxon>Bacillati</taxon>
        <taxon>Actinomycetota</taxon>
        <taxon>Actinomycetes</taxon>
        <taxon>Propionibacteriales</taxon>
        <taxon>Nocardioidaceae</taxon>
        <taxon>Nocardioides</taxon>
    </lineage>
</organism>
<feature type="transmembrane region" description="Helical" evidence="5">
    <location>
        <begin position="118"/>
        <end position="139"/>
    </location>
</feature>
<dbReference type="InterPro" id="IPR022764">
    <property type="entry name" value="Peptidase_S54_rhomboid_dom"/>
</dbReference>
<keyword evidence="4 5" id="KW-0472">Membrane</keyword>
<dbReference type="SUPFAM" id="SSF144091">
    <property type="entry name" value="Rhomboid-like"/>
    <property type="match status" value="1"/>
</dbReference>
<sequence length="201" mass="21886">MQYYDPRPVRPRPRWQGAAVLSGGFVGLLWVLEVIDLLLLNQTDRLGVRPGSSDGLMGVLFAPLLHSGFPHLANNTVPLLVLGFLVALNGLSRWVAVTVTIWLVSGVGTWLVGGWGSVHIGASGLLFGYLVYLVIRGVVSRRPWQILLGVVVFLVYGSVLWGVLPGTPGISWQMHLFGAVGGGLAAWWLDKPVRRQPRSVY</sequence>
<keyword evidence="2 5" id="KW-0812">Transmembrane</keyword>
<dbReference type="Proteomes" id="UP000756387">
    <property type="component" value="Unassembled WGS sequence"/>
</dbReference>
<evidence type="ECO:0000256" key="5">
    <source>
        <dbReference type="SAM" id="Phobius"/>
    </source>
</evidence>
<dbReference type="Pfam" id="PF01694">
    <property type="entry name" value="Rhomboid"/>
    <property type="match status" value="1"/>
</dbReference>
<evidence type="ECO:0000256" key="3">
    <source>
        <dbReference type="ARBA" id="ARBA00022989"/>
    </source>
</evidence>
<keyword evidence="3 5" id="KW-1133">Transmembrane helix</keyword>
<evidence type="ECO:0000259" key="6">
    <source>
        <dbReference type="Pfam" id="PF01694"/>
    </source>
</evidence>
<keyword evidence="8" id="KW-1185">Reference proteome</keyword>
<keyword evidence="7" id="KW-0645">Protease</keyword>
<feature type="transmembrane region" description="Helical" evidence="5">
    <location>
        <begin position="20"/>
        <end position="40"/>
    </location>
</feature>
<feature type="transmembrane region" description="Helical" evidence="5">
    <location>
        <begin position="146"/>
        <end position="164"/>
    </location>
</feature>
<dbReference type="EMBL" id="JADCSA010000007">
    <property type="protein sequence ID" value="MBE7324739.1"/>
    <property type="molecule type" value="Genomic_DNA"/>
</dbReference>
<keyword evidence="7" id="KW-0378">Hydrolase</keyword>
<evidence type="ECO:0000313" key="7">
    <source>
        <dbReference type="EMBL" id="MBE7324739.1"/>
    </source>
</evidence>
<dbReference type="Gene3D" id="1.20.1540.10">
    <property type="entry name" value="Rhomboid-like"/>
    <property type="match status" value="1"/>
</dbReference>
<accession>A0ABR9RT35</accession>
<gene>
    <name evidence="7" type="ORF">IEQ44_08740</name>
</gene>